<gene>
    <name evidence="1" type="ORF">FIBRA_09258</name>
</gene>
<dbReference type="HOGENOM" id="CLU_3433172_0_0_1"/>
<proteinExistence type="predicted"/>
<evidence type="ECO:0000313" key="1">
    <source>
        <dbReference type="EMBL" id="CCM06944.1"/>
    </source>
</evidence>
<dbReference type="AlphaFoldDB" id="J7S670"/>
<dbReference type="InParanoid" id="J7S670"/>
<dbReference type="Proteomes" id="UP000006352">
    <property type="component" value="Unassembled WGS sequence"/>
</dbReference>
<protein>
    <submittedName>
        <fullName evidence="1">Uncharacterized protein</fullName>
    </submittedName>
</protein>
<reference evidence="1 2" key="1">
    <citation type="journal article" date="2012" name="Appl. Environ. Microbiol.">
        <title>Short-read sequencing for genomic analysis of the brown rot fungus Fibroporia radiculosa.</title>
        <authorList>
            <person name="Tang J.D."/>
            <person name="Perkins A.D."/>
            <person name="Sonstegard T.S."/>
            <person name="Schroeder S.G."/>
            <person name="Burgess S.C."/>
            <person name="Diehl S.V."/>
        </authorList>
    </citation>
    <scope>NUCLEOTIDE SEQUENCE [LARGE SCALE GENOMIC DNA]</scope>
    <source>
        <strain evidence="1 2">TFFH 294</strain>
    </source>
</reference>
<keyword evidence="2" id="KW-1185">Reference proteome</keyword>
<accession>J7S670</accession>
<dbReference type="EMBL" id="HE797580">
    <property type="protein sequence ID" value="CCM06944.1"/>
    <property type="molecule type" value="Genomic_DNA"/>
</dbReference>
<organism evidence="1 2">
    <name type="scientific">Fibroporia radiculosa</name>
    <dbReference type="NCBI Taxonomy" id="599839"/>
    <lineage>
        <taxon>Eukaryota</taxon>
        <taxon>Fungi</taxon>
        <taxon>Dikarya</taxon>
        <taxon>Basidiomycota</taxon>
        <taxon>Agaricomycotina</taxon>
        <taxon>Agaricomycetes</taxon>
        <taxon>Polyporales</taxon>
        <taxon>Fibroporiaceae</taxon>
        <taxon>Fibroporia</taxon>
    </lineage>
</organism>
<name>J7S670_9APHY</name>
<sequence length="16" mass="1862">MVYMCYRVVGDKAAKK</sequence>
<evidence type="ECO:0000313" key="2">
    <source>
        <dbReference type="Proteomes" id="UP000006352"/>
    </source>
</evidence>